<dbReference type="SUPFAM" id="SSF52540">
    <property type="entry name" value="P-loop containing nucleoside triphosphate hydrolases"/>
    <property type="match status" value="2"/>
</dbReference>
<reference evidence="12 13" key="1">
    <citation type="submission" date="2017-06" db="EMBL/GenBank/DDBJ databases">
        <title>the draft geome sequence of Illustriluteabacillus marina B3227.</title>
        <authorList>
            <person name="He R.-H."/>
            <person name="Du Z.-J."/>
        </authorList>
    </citation>
    <scope>NUCLEOTIDE SEQUENCE [LARGE SCALE GENOMIC DNA]</scope>
    <source>
        <strain evidence="12 13">B3227</strain>
    </source>
</reference>
<dbReference type="AlphaFoldDB" id="A0A2I0QX80"/>
<dbReference type="FunFam" id="3.40.50.300:FF:000356">
    <property type="entry name" value="DNA repair protein RecN"/>
    <property type="match status" value="1"/>
</dbReference>
<dbReference type="GO" id="GO:0005524">
    <property type="term" value="F:ATP binding"/>
    <property type="evidence" value="ECO:0007669"/>
    <property type="project" value="UniProtKB-KW"/>
</dbReference>
<feature type="coiled-coil region" evidence="10">
    <location>
        <begin position="195"/>
        <end position="235"/>
    </location>
</feature>
<dbReference type="Pfam" id="PF02463">
    <property type="entry name" value="SMC_N"/>
    <property type="match status" value="1"/>
</dbReference>
<keyword evidence="10" id="KW-0175">Coiled coil</keyword>
<keyword evidence="5 9" id="KW-0227">DNA damage</keyword>
<dbReference type="GO" id="GO:0006310">
    <property type="term" value="P:DNA recombination"/>
    <property type="evidence" value="ECO:0007669"/>
    <property type="project" value="InterPro"/>
</dbReference>
<dbReference type="FunFam" id="3.40.50.300:FF:000319">
    <property type="entry name" value="DNA repair protein RecN"/>
    <property type="match status" value="1"/>
</dbReference>
<dbReference type="PIRSF" id="PIRSF003128">
    <property type="entry name" value="RecN"/>
    <property type="match status" value="1"/>
</dbReference>
<keyword evidence="6" id="KW-0067">ATP-binding</keyword>
<proteinExistence type="inferred from homology"/>
<gene>
    <name evidence="12" type="primary">recN</name>
    <name evidence="12" type="ORF">CEY16_04110</name>
</gene>
<evidence type="ECO:0000256" key="6">
    <source>
        <dbReference type="ARBA" id="ARBA00022840"/>
    </source>
</evidence>
<dbReference type="GO" id="GO:0009432">
    <property type="term" value="P:SOS response"/>
    <property type="evidence" value="ECO:0007669"/>
    <property type="project" value="TreeGrafter"/>
</dbReference>
<feature type="coiled-coil region" evidence="10">
    <location>
        <begin position="301"/>
        <end position="366"/>
    </location>
</feature>
<evidence type="ECO:0000259" key="11">
    <source>
        <dbReference type="Pfam" id="PF02463"/>
    </source>
</evidence>
<dbReference type="GO" id="GO:0006281">
    <property type="term" value="P:DNA repair"/>
    <property type="evidence" value="ECO:0007669"/>
    <property type="project" value="UniProtKB-KW"/>
</dbReference>
<dbReference type="Gene3D" id="3.40.50.300">
    <property type="entry name" value="P-loop containing nucleotide triphosphate hydrolases"/>
    <property type="match status" value="2"/>
</dbReference>
<comment type="function">
    <text evidence="1 9">May be involved in recombinational repair of damaged DNA.</text>
</comment>
<dbReference type="Proteomes" id="UP000243524">
    <property type="component" value="Unassembled WGS sequence"/>
</dbReference>
<protein>
    <recommendedName>
        <fullName evidence="3 9">DNA repair protein RecN</fullName>
    </recommendedName>
    <alternativeName>
        <fullName evidence="8 9">Recombination protein N</fullName>
    </alternativeName>
</protein>
<keyword evidence="13" id="KW-1185">Reference proteome</keyword>
<dbReference type="GO" id="GO:0043590">
    <property type="term" value="C:bacterial nucleoid"/>
    <property type="evidence" value="ECO:0007669"/>
    <property type="project" value="TreeGrafter"/>
</dbReference>
<comment type="caution">
    <text evidence="12">The sequence shown here is derived from an EMBL/GenBank/DDBJ whole genome shotgun (WGS) entry which is preliminary data.</text>
</comment>
<organism evidence="12 13">
    <name type="scientific">Halalkalibacillus sediminis</name>
    <dbReference type="NCBI Taxonomy" id="2018042"/>
    <lineage>
        <taxon>Bacteria</taxon>
        <taxon>Bacillati</taxon>
        <taxon>Bacillota</taxon>
        <taxon>Bacilli</taxon>
        <taxon>Bacillales</taxon>
        <taxon>Bacillaceae</taxon>
        <taxon>Halalkalibacillus</taxon>
    </lineage>
</organism>
<name>A0A2I0QX80_9BACI</name>
<dbReference type="NCBIfam" id="TIGR00634">
    <property type="entry name" value="recN"/>
    <property type="match status" value="1"/>
</dbReference>
<dbReference type="InterPro" id="IPR003395">
    <property type="entry name" value="RecF/RecN/SMC_N"/>
</dbReference>
<evidence type="ECO:0000256" key="10">
    <source>
        <dbReference type="SAM" id="Coils"/>
    </source>
</evidence>
<dbReference type="PANTHER" id="PTHR11059">
    <property type="entry name" value="DNA REPAIR PROTEIN RECN"/>
    <property type="match status" value="1"/>
</dbReference>
<evidence type="ECO:0000256" key="4">
    <source>
        <dbReference type="ARBA" id="ARBA00022741"/>
    </source>
</evidence>
<dbReference type="NCBIfam" id="NF008121">
    <property type="entry name" value="PRK10869.1"/>
    <property type="match status" value="1"/>
</dbReference>
<dbReference type="CDD" id="cd03241">
    <property type="entry name" value="ABC_RecN"/>
    <property type="match status" value="2"/>
</dbReference>
<evidence type="ECO:0000313" key="13">
    <source>
        <dbReference type="Proteomes" id="UP000243524"/>
    </source>
</evidence>
<keyword evidence="7 9" id="KW-0234">DNA repair</keyword>
<evidence type="ECO:0000256" key="9">
    <source>
        <dbReference type="PIRNR" id="PIRNR003128"/>
    </source>
</evidence>
<dbReference type="InterPro" id="IPR027417">
    <property type="entry name" value="P-loop_NTPase"/>
</dbReference>
<evidence type="ECO:0000256" key="3">
    <source>
        <dbReference type="ARBA" id="ARBA00021315"/>
    </source>
</evidence>
<evidence type="ECO:0000256" key="7">
    <source>
        <dbReference type="ARBA" id="ARBA00023204"/>
    </source>
</evidence>
<feature type="domain" description="RecF/RecN/SMC N-terminal" evidence="11">
    <location>
        <begin position="2"/>
        <end position="520"/>
    </location>
</feature>
<keyword evidence="4" id="KW-0547">Nucleotide-binding</keyword>
<accession>A0A2I0QX80</accession>
<evidence type="ECO:0000256" key="8">
    <source>
        <dbReference type="ARBA" id="ARBA00033408"/>
    </source>
</evidence>
<dbReference type="PANTHER" id="PTHR11059:SF0">
    <property type="entry name" value="DNA REPAIR PROTEIN RECN"/>
    <property type="match status" value="1"/>
</dbReference>
<dbReference type="EMBL" id="PJNH01000001">
    <property type="protein sequence ID" value="PKR78947.1"/>
    <property type="molecule type" value="Genomic_DNA"/>
</dbReference>
<dbReference type="InterPro" id="IPR004604">
    <property type="entry name" value="DNA_recomb/repair_RecN"/>
</dbReference>
<dbReference type="RefSeq" id="WP_101330691.1">
    <property type="nucleotide sequence ID" value="NZ_PJNH01000001.1"/>
</dbReference>
<dbReference type="OrthoDB" id="9806954at2"/>
<evidence type="ECO:0000256" key="5">
    <source>
        <dbReference type="ARBA" id="ARBA00022763"/>
    </source>
</evidence>
<sequence>MLAQISIKDFAIIDQITVNFQEGLTVLTGETGAGKSIIIDAIQLLAGARASVEFVRHDADQASIEGIFFIDNDSHPVKNVISQLDLPEDEEGSVILERFITSKGKSICRVNGKLVTLGILKEVGQKLIDIHSQHETQSLMNPEKHVELLDYFNGQKIDSAKKSYLEVYNEWSTIQKRFKDLSENEQEVAQRVDLLKFQLNELQEAQLEVDEDEQLEEERNQLANFEKIFEGLQATYYSLYGENKGLDFLSNAMTSLEMLEDVDESLQTLSEQMKSAYFTIEELSFELRNRLDSLEYQPERLNEIESRLNELNRLKRKYGQSIKELVDLMISMEEELEKLENKDTHLHALEKQIKELTEDALMEAQNLHEIRIQTSRELKDSIHKELKDLYLDKATFDVEFTRASGNISWKDESIRLMKNGIDQIQFLISTNPGEPVKPLHKVASGGEISRIMLALKSIFSQHQGITSVIFDEVDTGVSGRVAQSIAQKIQEISKGSQVLCISHLPQVAAMADQHLLIEKDQDLNQTKTSVKKLEKEQSVEEIGRMISGSELTDATKKHALELIEQANNQKAKG</sequence>
<evidence type="ECO:0000256" key="2">
    <source>
        <dbReference type="ARBA" id="ARBA00009441"/>
    </source>
</evidence>
<evidence type="ECO:0000256" key="1">
    <source>
        <dbReference type="ARBA" id="ARBA00003618"/>
    </source>
</evidence>
<comment type="similarity">
    <text evidence="2 9">Belongs to the RecN family.</text>
</comment>
<evidence type="ECO:0000313" key="12">
    <source>
        <dbReference type="EMBL" id="PKR78947.1"/>
    </source>
</evidence>